<name>A0A0M2UX05_9BACT</name>
<sequence>MYRYSTENILSYPVTTGSKEDCIARIIQWVEDGAKGKYFVCANPHSLEMARNDMIFEEAIKKADLITPDGVGIVIASKLLGGCIKERITGSDIFLEVSAVLNKKSNYTYFFLGSTEENLQTIKDKMKVDFPNIKVAGAYSPPFKPEFTTEENRIMVETINRAKPDVLWVGMTAPKQEKWIYKHKDQLEVKFIGAIGAVFDFYTGNVKRSHPIFQNFGLEWLPRLMREPGRLWRRNFISNPSFLLRAIRSGFHNKLRQD</sequence>
<dbReference type="EMBL" id="LAQJ01000109">
    <property type="protein sequence ID" value="KKO20387.1"/>
    <property type="molecule type" value="Genomic_DNA"/>
</dbReference>
<dbReference type="PATRIC" id="fig|380242.3.peg.1145"/>
<keyword evidence="1" id="KW-0328">Glycosyltransferase</keyword>
<dbReference type="CDD" id="cd06533">
    <property type="entry name" value="Glyco_transf_WecG_TagA"/>
    <property type="match status" value="1"/>
</dbReference>
<evidence type="ECO:0000313" key="3">
    <source>
        <dbReference type="EMBL" id="KKO20387.1"/>
    </source>
</evidence>
<dbReference type="Pfam" id="PF03808">
    <property type="entry name" value="Glyco_tran_WecG"/>
    <property type="match status" value="1"/>
</dbReference>
<organism evidence="3 4">
    <name type="scientific">Candidatus Brocadia fulgida</name>
    <dbReference type="NCBI Taxonomy" id="380242"/>
    <lineage>
        <taxon>Bacteria</taxon>
        <taxon>Pseudomonadati</taxon>
        <taxon>Planctomycetota</taxon>
        <taxon>Candidatus Brocadiia</taxon>
        <taxon>Candidatus Brocadiales</taxon>
        <taxon>Candidatus Brocadiaceae</taxon>
        <taxon>Candidatus Brocadia</taxon>
    </lineage>
</organism>
<evidence type="ECO:0000256" key="1">
    <source>
        <dbReference type="ARBA" id="ARBA00022676"/>
    </source>
</evidence>
<dbReference type="GO" id="GO:0016758">
    <property type="term" value="F:hexosyltransferase activity"/>
    <property type="evidence" value="ECO:0007669"/>
    <property type="project" value="TreeGrafter"/>
</dbReference>
<keyword evidence="2" id="KW-0808">Transferase</keyword>
<dbReference type="PANTHER" id="PTHR34136:SF1">
    <property type="entry name" value="UDP-N-ACETYL-D-MANNOSAMINURONIC ACID TRANSFERASE"/>
    <property type="match status" value="1"/>
</dbReference>
<dbReference type="PANTHER" id="PTHR34136">
    <property type="match status" value="1"/>
</dbReference>
<accession>A0A0M2UX05</accession>
<reference evidence="3 4" key="1">
    <citation type="journal article" date="2013" name="BMC Microbiol.">
        <title>Identification of the type II cytochrome c maturation pathway in anammox bacteria by comparative genomics.</title>
        <authorList>
            <person name="Ferousi C."/>
            <person name="Speth D.R."/>
            <person name="Reimann J."/>
            <person name="Op den Camp H.J."/>
            <person name="Allen J.W."/>
            <person name="Keltjens J.T."/>
            <person name="Jetten M.S."/>
        </authorList>
    </citation>
    <scope>NUCLEOTIDE SEQUENCE [LARGE SCALE GENOMIC DNA]</scope>
    <source>
        <strain evidence="3">RU1</strain>
    </source>
</reference>
<dbReference type="AlphaFoldDB" id="A0A0M2UX05"/>
<dbReference type="NCBIfam" id="TIGR00696">
    <property type="entry name" value="wecG_tagA_cpsF"/>
    <property type="match status" value="1"/>
</dbReference>
<gene>
    <name evidence="3" type="ORF">BROFUL_00908</name>
</gene>
<dbReference type="InterPro" id="IPR004629">
    <property type="entry name" value="WecG_TagA_CpsF"/>
</dbReference>
<evidence type="ECO:0000313" key="4">
    <source>
        <dbReference type="Proteomes" id="UP000034954"/>
    </source>
</evidence>
<dbReference type="Proteomes" id="UP000034954">
    <property type="component" value="Unassembled WGS sequence"/>
</dbReference>
<proteinExistence type="predicted"/>
<keyword evidence="4" id="KW-1185">Reference proteome</keyword>
<protein>
    <submittedName>
        <fullName evidence="3">N-acetylmannosaminyltransferase</fullName>
    </submittedName>
</protein>
<evidence type="ECO:0000256" key="2">
    <source>
        <dbReference type="ARBA" id="ARBA00022679"/>
    </source>
</evidence>
<comment type="caution">
    <text evidence="3">The sequence shown here is derived from an EMBL/GenBank/DDBJ whole genome shotgun (WGS) entry which is preliminary data.</text>
</comment>